<protein>
    <submittedName>
        <fullName evidence="2">Uncharacterized protein</fullName>
    </submittedName>
</protein>
<sequence length="1191" mass="135076">MGLITRNQTNIEKNESIPSGGDSNNASLNSSQYHEGFHENVYGDIDDLLGLDILETCYESPEEISPIAKYNNIDCDDKINENGKLVTINSFCSETSSLRKNILDNSTNNSNMSLTNNPSYTQHHSFYRSHSSVKRSSSATSPETGPKVTIFTDDDYKYMDVIRDESESVLNTPSLNNVSDSKRNINYNNKNNEINSPLSATETGEFVHRNSISNFFNNHFKGKKSKKKEEYKSNPELLNNNNNSFYNDNHKSPRGEYHNVKQRSNTLGSISPIKSVLSMNKRSSFIDIKRQNGMNSPNKIISPLSPLGYDNHTSKKIDSSKNDIDSILVLADEKENVENNVNSTVTSPKNKKLENKALSNSTFFSHIKRRKDRKSMNSLNCITTNIDIMQRKKSFIYSADIISGSNYGSVVLPSATTPNPSMVTTTQNSNSQIILNEDTLNSSPKSANGKHNEFYHLPDYSDLLVMSESDIEGIYNTMIGDNDKVNQKKKRKNNIIKEKEVKDKEFTTIIPLKTVEDKDECTSPMSVPSIVIPVVQNNKEDPLRKSYKVLNESFQMGSIYDVNTPQAEEKNLTLSIDDDNILVVINPFGIRDIDFSTRRVLPVTNKENCSEDVDDLFNIENDDKYKTSVKKLIEIESNYKHCKCNSDVAVNDPDQPNDIDNLFLLSSSLEKKMSVMDSLIVIDDIQENIRPDISDLISIGTNDNDSGSKLTKSSLSSSTPNSINNSRNIFRRFSKSFSFSNNKLNSRVIESSPLNAEDYNYKMERVLTQKNVLVIPSYTDISKSNNDLFEKKSTQNSNIDISTPSQNDLKYSNDLLNNKNMSVSLSRSCNQSYEEEDKNSPSMDRINSPIIPRKSNINALNYIHSISKSFSNDGLVVIRSNDNIRDENNNEERIDYIYYNRDNDKRKTKNGSVMDDFIEFSTINNNLKKKIINDSISTFRTAYSTVKDYYNMSMNESMYSAINYNSINSNFSIANNSNTVNYYRQRDRLPTSMNIKNELYYSDYINNNNSSSINNLKLKNEDISVIGYNPSIFSSIGINYYTPINSPSSLVDVNDKSKYNISNKTKSDSRDVINETNQALIDNSIFPNSIVNKNTGISCYLNISNVMNDSIKNHKNTSLEIPQFTTGYDISNTYISRMHLASSIDIFNRLEILNSSNKNYQNKTNPQKYLVNSKNNSITLANNYKRLELKQ</sequence>
<feature type="region of interest" description="Disordered" evidence="1">
    <location>
        <begin position="218"/>
        <end position="256"/>
    </location>
</feature>
<evidence type="ECO:0000313" key="3">
    <source>
        <dbReference type="Proteomes" id="UP000193719"/>
    </source>
</evidence>
<feature type="compositionally biased region" description="Low complexity" evidence="1">
    <location>
        <begin position="234"/>
        <end position="247"/>
    </location>
</feature>
<name>A0A1Y1V3H8_9FUNG</name>
<dbReference type="Proteomes" id="UP000193719">
    <property type="component" value="Unassembled WGS sequence"/>
</dbReference>
<feature type="compositionally biased region" description="Polar residues" evidence="1">
    <location>
        <begin position="21"/>
        <end position="30"/>
    </location>
</feature>
<dbReference type="OrthoDB" id="2157017at2759"/>
<comment type="caution">
    <text evidence="2">The sequence shown here is derived from an EMBL/GenBank/DDBJ whole genome shotgun (WGS) entry which is preliminary data.</text>
</comment>
<keyword evidence="3" id="KW-1185">Reference proteome</keyword>
<feature type="region of interest" description="Disordered" evidence="1">
    <location>
        <begin position="826"/>
        <end position="849"/>
    </location>
</feature>
<feature type="region of interest" description="Disordered" evidence="1">
    <location>
        <begin position="109"/>
        <end position="147"/>
    </location>
</feature>
<evidence type="ECO:0000313" key="2">
    <source>
        <dbReference type="EMBL" id="ORX46407.1"/>
    </source>
</evidence>
<dbReference type="EMBL" id="MCFH01000035">
    <property type="protein sequence ID" value="ORX46407.1"/>
    <property type="molecule type" value="Genomic_DNA"/>
</dbReference>
<feature type="compositionally biased region" description="Polar residues" evidence="1">
    <location>
        <begin position="1"/>
        <end position="11"/>
    </location>
</feature>
<organism evidence="2 3">
    <name type="scientific">Piromyces finnis</name>
    <dbReference type="NCBI Taxonomy" id="1754191"/>
    <lineage>
        <taxon>Eukaryota</taxon>
        <taxon>Fungi</taxon>
        <taxon>Fungi incertae sedis</taxon>
        <taxon>Chytridiomycota</taxon>
        <taxon>Chytridiomycota incertae sedis</taxon>
        <taxon>Neocallimastigomycetes</taxon>
        <taxon>Neocallimastigales</taxon>
        <taxon>Neocallimastigaceae</taxon>
        <taxon>Piromyces</taxon>
    </lineage>
</organism>
<feature type="region of interest" description="Disordered" evidence="1">
    <location>
        <begin position="1"/>
        <end position="30"/>
    </location>
</feature>
<dbReference type="AlphaFoldDB" id="A0A1Y1V3H8"/>
<reference evidence="2 3" key="2">
    <citation type="submission" date="2016-08" db="EMBL/GenBank/DDBJ databases">
        <title>Pervasive Adenine N6-methylation of Active Genes in Fungi.</title>
        <authorList>
            <consortium name="DOE Joint Genome Institute"/>
            <person name="Mondo S.J."/>
            <person name="Dannebaum R.O."/>
            <person name="Kuo R.C."/>
            <person name="Labutti K."/>
            <person name="Haridas S."/>
            <person name="Kuo A."/>
            <person name="Salamov A."/>
            <person name="Ahrendt S.R."/>
            <person name="Lipzen A."/>
            <person name="Sullivan W."/>
            <person name="Andreopoulos W.B."/>
            <person name="Clum A."/>
            <person name="Lindquist E."/>
            <person name="Daum C."/>
            <person name="Ramamoorthy G.K."/>
            <person name="Gryganskyi A."/>
            <person name="Culley D."/>
            <person name="Magnuson J.K."/>
            <person name="James T.Y."/>
            <person name="O'Malley M.A."/>
            <person name="Stajich J.E."/>
            <person name="Spatafora J.W."/>
            <person name="Visel A."/>
            <person name="Grigoriev I.V."/>
        </authorList>
    </citation>
    <scope>NUCLEOTIDE SEQUENCE [LARGE SCALE GENOMIC DNA]</scope>
    <source>
        <strain evidence="3">finn</strain>
    </source>
</reference>
<reference evidence="2 3" key="1">
    <citation type="submission" date="2016-08" db="EMBL/GenBank/DDBJ databases">
        <title>Genomes of anaerobic fungi encode conserved fungal cellulosomes for biomass hydrolysis.</title>
        <authorList>
            <consortium name="DOE Joint Genome Institute"/>
            <person name="Haitjema C.H."/>
            <person name="Gilmore S.P."/>
            <person name="Henske J.K."/>
            <person name="Solomon K.V."/>
            <person name="De Groot R."/>
            <person name="Kuo A."/>
            <person name="Mondo S.J."/>
            <person name="Salamov A.A."/>
            <person name="Labutti K."/>
            <person name="Zhao Z."/>
            <person name="Chiniquy J."/>
            <person name="Barry K."/>
            <person name="Brewer H.M."/>
            <person name="Purvine S.O."/>
            <person name="Wright A.T."/>
            <person name="Boxma B."/>
            <person name="Van Alen T."/>
            <person name="Hackstein J.H."/>
            <person name="Baker S.E."/>
            <person name="Grigoriev I.V."/>
            <person name="O'Malley M.A."/>
        </authorList>
    </citation>
    <scope>NUCLEOTIDE SEQUENCE [LARGE SCALE GENOMIC DNA]</scope>
    <source>
        <strain evidence="3">finn</strain>
    </source>
</reference>
<proteinExistence type="predicted"/>
<gene>
    <name evidence="2" type="ORF">BCR36DRAFT_405690</name>
</gene>
<evidence type="ECO:0000256" key="1">
    <source>
        <dbReference type="SAM" id="MobiDB-lite"/>
    </source>
</evidence>
<accession>A0A1Y1V3H8</accession>
<feature type="compositionally biased region" description="Low complexity" evidence="1">
    <location>
        <begin position="109"/>
        <end position="119"/>
    </location>
</feature>